<evidence type="ECO:0000313" key="3">
    <source>
        <dbReference type="EMBL" id="KAF2734422.1"/>
    </source>
</evidence>
<dbReference type="AlphaFoldDB" id="A0A9P4R084"/>
<dbReference type="EMBL" id="ML996148">
    <property type="protein sequence ID" value="KAF2734422.1"/>
    <property type="molecule type" value="Genomic_DNA"/>
</dbReference>
<name>A0A9P4R084_9PLEO</name>
<feature type="compositionally biased region" description="Polar residues" evidence="1">
    <location>
        <begin position="191"/>
        <end position="207"/>
    </location>
</feature>
<comment type="caution">
    <text evidence="3">The sequence shown here is derived from an EMBL/GenBank/DDBJ whole genome shotgun (WGS) entry which is preliminary data.</text>
</comment>
<gene>
    <name evidence="3" type="ORF">EJ04DRAFT_564283</name>
</gene>
<feature type="region of interest" description="Disordered" evidence="1">
    <location>
        <begin position="117"/>
        <end position="142"/>
    </location>
</feature>
<feature type="compositionally biased region" description="Basic and acidic residues" evidence="1">
    <location>
        <begin position="132"/>
        <end position="142"/>
    </location>
</feature>
<evidence type="ECO:0000256" key="2">
    <source>
        <dbReference type="SAM" id="SignalP"/>
    </source>
</evidence>
<evidence type="ECO:0000313" key="4">
    <source>
        <dbReference type="Proteomes" id="UP000799444"/>
    </source>
</evidence>
<feature type="region of interest" description="Disordered" evidence="1">
    <location>
        <begin position="186"/>
        <end position="217"/>
    </location>
</feature>
<reference evidence="3" key="1">
    <citation type="journal article" date="2020" name="Stud. Mycol.">
        <title>101 Dothideomycetes genomes: a test case for predicting lifestyles and emergence of pathogens.</title>
        <authorList>
            <person name="Haridas S."/>
            <person name="Albert R."/>
            <person name="Binder M."/>
            <person name="Bloem J."/>
            <person name="Labutti K."/>
            <person name="Salamov A."/>
            <person name="Andreopoulos B."/>
            <person name="Baker S."/>
            <person name="Barry K."/>
            <person name="Bills G."/>
            <person name="Bluhm B."/>
            <person name="Cannon C."/>
            <person name="Castanera R."/>
            <person name="Culley D."/>
            <person name="Daum C."/>
            <person name="Ezra D."/>
            <person name="Gonzalez J."/>
            <person name="Henrissat B."/>
            <person name="Kuo A."/>
            <person name="Liang C."/>
            <person name="Lipzen A."/>
            <person name="Lutzoni F."/>
            <person name="Magnuson J."/>
            <person name="Mondo S."/>
            <person name="Nolan M."/>
            <person name="Ohm R."/>
            <person name="Pangilinan J."/>
            <person name="Park H.-J."/>
            <person name="Ramirez L."/>
            <person name="Alfaro M."/>
            <person name="Sun H."/>
            <person name="Tritt A."/>
            <person name="Yoshinaga Y."/>
            <person name="Zwiers L.-H."/>
            <person name="Turgeon B."/>
            <person name="Goodwin S."/>
            <person name="Spatafora J."/>
            <person name="Crous P."/>
            <person name="Grigoriev I."/>
        </authorList>
    </citation>
    <scope>NUCLEOTIDE SEQUENCE</scope>
    <source>
        <strain evidence="3">CBS 125425</strain>
    </source>
</reference>
<feature type="region of interest" description="Disordered" evidence="1">
    <location>
        <begin position="40"/>
        <end position="64"/>
    </location>
</feature>
<keyword evidence="4" id="KW-1185">Reference proteome</keyword>
<feature type="signal peptide" evidence="2">
    <location>
        <begin position="1"/>
        <end position="22"/>
    </location>
</feature>
<sequence>MKLLSRIFLLLLAVNNYLFAAAWPFRQLRSWAPQVLTEISDDRPTPDVLPRSEPTPSDPSTVTVADLVQDPPGLNMSALQNPPTPHNLTELTDPILGDLPVLMLAYQSVLLGLGNGSNSSGVNPNNPPSPADEQKTDEAERKKAISDGGVVGGVIGAVLTDAVCNMFALGSAVTPWITQAIKEDFEDKPQDSSNTNGTTTEPQSQESTGDDETFGTSLISPITTSVVSTAISNVRGFKDWFHRFKQRQPKIPTDLDNGLPELLRQHLQDAGVPGLQAQVVADSMSQVVKTLSEKGLQPSVAPLQKAIAKEAQKIAEGYRQECFRPLNAINRMTTHIWMAVAAPAAVPVPVPPTPVDPAPVPPAPAPPTPPYSAGANMFDPLESLASHLSILQDTNACVYRHKD</sequence>
<protein>
    <submittedName>
        <fullName evidence="3">Uncharacterized protein</fullName>
    </submittedName>
</protein>
<feature type="chain" id="PRO_5040393579" evidence="2">
    <location>
        <begin position="23"/>
        <end position="403"/>
    </location>
</feature>
<accession>A0A9P4R084</accession>
<organism evidence="3 4">
    <name type="scientific">Polyplosphaeria fusca</name>
    <dbReference type="NCBI Taxonomy" id="682080"/>
    <lineage>
        <taxon>Eukaryota</taxon>
        <taxon>Fungi</taxon>
        <taxon>Dikarya</taxon>
        <taxon>Ascomycota</taxon>
        <taxon>Pezizomycotina</taxon>
        <taxon>Dothideomycetes</taxon>
        <taxon>Pleosporomycetidae</taxon>
        <taxon>Pleosporales</taxon>
        <taxon>Tetraplosphaeriaceae</taxon>
        <taxon>Polyplosphaeria</taxon>
    </lineage>
</organism>
<keyword evidence="2" id="KW-0732">Signal</keyword>
<dbReference type="Proteomes" id="UP000799444">
    <property type="component" value="Unassembled WGS sequence"/>
</dbReference>
<feature type="compositionally biased region" description="Polar residues" evidence="1">
    <location>
        <begin position="54"/>
        <end position="63"/>
    </location>
</feature>
<proteinExistence type="predicted"/>
<evidence type="ECO:0000256" key="1">
    <source>
        <dbReference type="SAM" id="MobiDB-lite"/>
    </source>
</evidence>